<dbReference type="EMBL" id="BLXT01003381">
    <property type="protein sequence ID" value="GFO01547.1"/>
    <property type="molecule type" value="Genomic_DNA"/>
</dbReference>
<dbReference type="Pfam" id="PF13202">
    <property type="entry name" value="EF-hand_5"/>
    <property type="match status" value="1"/>
</dbReference>
<reference evidence="3 4" key="1">
    <citation type="journal article" date="2021" name="Elife">
        <title>Chloroplast acquisition without the gene transfer in kleptoplastic sea slugs, Plakobranchus ocellatus.</title>
        <authorList>
            <person name="Maeda T."/>
            <person name="Takahashi S."/>
            <person name="Yoshida T."/>
            <person name="Shimamura S."/>
            <person name="Takaki Y."/>
            <person name="Nagai Y."/>
            <person name="Toyoda A."/>
            <person name="Suzuki Y."/>
            <person name="Arimoto A."/>
            <person name="Ishii H."/>
            <person name="Satoh N."/>
            <person name="Nishiyama T."/>
            <person name="Hasebe M."/>
            <person name="Maruyama T."/>
            <person name="Minagawa J."/>
            <person name="Obokata J."/>
            <person name="Shigenobu S."/>
        </authorList>
    </citation>
    <scope>NUCLEOTIDE SEQUENCE [LARGE SCALE GENOMIC DNA]</scope>
</reference>
<comment type="caution">
    <text evidence="3">The sequence shown here is derived from an EMBL/GenBank/DDBJ whole genome shotgun (WGS) entry which is preliminary data.</text>
</comment>
<dbReference type="GO" id="GO:0005509">
    <property type="term" value="F:calcium ion binding"/>
    <property type="evidence" value="ECO:0007669"/>
    <property type="project" value="InterPro"/>
</dbReference>
<accession>A0AAV4A3U0</accession>
<dbReference type="PROSITE" id="PS50222">
    <property type="entry name" value="EF_HAND_2"/>
    <property type="match status" value="2"/>
</dbReference>
<dbReference type="InterPro" id="IPR002048">
    <property type="entry name" value="EF_hand_dom"/>
</dbReference>
<dbReference type="Gene3D" id="1.10.238.10">
    <property type="entry name" value="EF-hand"/>
    <property type="match status" value="2"/>
</dbReference>
<proteinExistence type="predicted"/>
<dbReference type="PROSITE" id="PS00018">
    <property type="entry name" value="EF_HAND_1"/>
    <property type="match status" value="1"/>
</dbReference>
<feature type="domain" description="EF-hand" evidence="2">
    <location>
        <begin position="1"/>
        <end position="36"/>
    </location>
</feature>
<dbReference type="InterPro" id="IPR018247">
    <property type="entry name" value="EF_Hand_1_Ca_BS"/>
</dbReference>
<sequence length="138" mass="16409">EELNLLIEEFEVFDTNKDEHISWEEFLAHAHQSKVMRDQNKGQRSLSEERDMRLDFKMADQDHDDSLDWWEFLNHQAKVILATRSKEELVNLLTEKEVIKCRTLFKTMDTDHDGIVTILEAKQAVKKWCERFENASIS</sequence>
<evidence type="ECO:0000313" key="3">
    <source>
        <dbReference type="EMBL" id="GFO01547.1"/>
    </source>
</evidence>
<keyword evidence="1" id="KW-0106">Calcium</keyword>
<evidence type="ECO:0000256" key="1">
    <source>
        <dbReference type="ARBA" id="ARBA00022837"/>
    </source>
</evidence>
<dbReference type="AlphaFoldDB" id="A0AAV4A3U0"/>
<dbReference type="Pfam" id="PF13833">
    <property type="entry name" value="EF-hand_8"/>
    <property type="match status" value="1"/>
</dbReference>
<organism evidence="3 4">
    <name type="scientific">Plakobranchus ocellatus</name>
    <dbReference type="NCBI Taxonomy" id="259542"/>
    <lineage>
        <taxon>Eukaryota</taxon>
        <taxon>Metazoa</taxon>
        <taxon>Spiralia</taxon>
        <taxon>Lophotrochozoa</taxon>
        <taxon>Mollusca</taxon>
        <taxon>Gastropoda</taxon>
        <taxon>Heterobranchia</taxon>
        <taxon>Euthyneura</taxon>
        <taxon>Panpulmonata</taxon>
        <taxon>Sacoglossa</taxon>
        <taxon>Placobranchoidea</taxon>
        <taxon>Plakobranchidae</taxon>
        <taxon>Plakobranchus</taxon>
    </lineage>
</organism>
<protein>
    <submittedName>
        <fullName evidence="3">PHD finger protein 24</fullName>
    </submittedName>
</protein>
<dbReference type="InterPro" id="IPR011992">
    <property type="entry name" value="EF-hand-dom_pair"/>
</dbReference>
<name>A0AAV4A3U0_9GAST</name>
<evidence type="ECO:0000259" key="2">
    <source>
        <dbReference type="PROSITE" id="PS50222"/>
    </source>
</evidence>
<feature type="domain" description="EF-hand" evidence="2">
    <location>
        <begin position="96"/>
        <end position="131"/>
    </location>
</feature>
<evidence type="ECO:0000313" key="4">
    <source>
        <dbReference type="Proteomes" id="UP000735302"/>
    </source>
</evidence>
<keyword evidence="4" id="KW-1185">Reference proteome</keyword>
<feature type="non-terminal residue" evidence="3">
    <location>
        <position position="1"/>
    </location>
</feature>
<dbReference type="Proteomes" id="UP000735302">
    <property type="component" value="Unassembled WGS sequence"/>
</dbReference>
<gene>
    <name evidence="3" type="ORF">PoB_002805200</name>
</gene>
<dbReference type="SUPFAM" id="SSF47473">
    <property type="entry name" value="EF-hand"/>
    <property type="match status" value="1"/>
</dbReference>